<dbReference type="RefSeq" id="WP_084429715.1">
    <property type="nucleotide sequence ID" value="NZ_FWXV01000004.1"/>
</dbReference>
<evidence type="ECO:0000313" key="1">
    <source>
        <dbReference type="EMBL" id="SMD16046.1"/>
    </source>
</evidence>
<reference evidence="1 2" key="1">
    <citation type="submission" date="2017-04" db="EMBL/GenBank/DDBJ databases">
        <authorList>
            <person name="Afonso C.L."/>
            <person name="Miller P.J."/>
            <person name="Scott M.A."/>
            <person name="Spackman E."/>
            <person name="Goraichik I."/>
            <person name="Dimitrov K.M."/>
            <person name="Suarez D.L."/>
            <person name="Swayne D.E."/>
        </authorList>
    </citation>
    <scope>NUCLEOTIDE SEQUENCE [LARGE SCALE GENOMIC DNA]</scope>
    <source>
        <strain evidence="1 2">DSM 43828</strain>
    </source>
</reference>
<proteinExistence type="predicted"/>
<protein>
    <submittedName>
        <fullName evidence="1">Uncharacterized protein</fullName>
    </submittedName>
</protein>
<keyword evidence="2" id="KW-1185">Reference proteome</keyword>
<dbReference type="Proteomes" id="UP000192674">
    <property type="component" value="Unassembled WGS sequence"/>
</dbReference>
<dbReference type="OrthoDB" id="4310944at2"/>
<name>A0A1W2F3H4_KIBAR</name>
<dbReference type="EMBL" id="FWXV01000004">
    <property type="protein sequence ID" value="SMD16046.1"/>
    <property type="molecule type" value="Genomic_DNA"/>
</dbReference>
<accession>A0A1W2F3H4</accession>
<gene>
    <name evidence="1" type="ORF">SAMN05661093_05391</name>
</gene>
<organism evidence="1 2">
    <name type="scientific">Kibdelosporangium aridum</name>
    <dbReference type="NCBI Taxonomy" id="2030"/>
    <lineage>
        <taxon>Bacteria</taxon>
        <taxon>Bacillati</taxon>
        <taxon>Actinomycetota</taxon>
        <taxon>Actinomycetes</taxon>
        <taxon>Pseudonocardiales</taxon>
        <taxon>Pseudonocardiaceae</taxon>
        <taxon>Kibdelosporangium</taxon>
    </lineage>
</organism>
<sequence length="142" mass="15199">MVYVDLPELGLEGDWAVTDAERALARRIVPLLPAEPAPGADMATRWSALQSTLSTLIDVIRTEGSGLFEERGGSHTSQPGTITMIEMPFTLARWFNEVGQRHQLATSMKGVAGGNAVLAELTAEVEPEVAELRRLLTAAAGT</sequence>
<dbReference type="AlphaFoldDB" id="A0A1W2F3H4"/>
<evidence type="ECO:0000313" key="2">
    <source>
        <dbReference type="Proteomes" id="UP000192674"/>
    </source>
</evidence>